<feature type="transmembrane region" description="Helical" evidence="7">
    <location>
        <begin position="288"/>
        <end position="307"/>
    </location>
</feature>
<dbReference type="GO" id="GO:0005886">
    <property type="term" value="C:plasma membrane"/>
    <property type="evidence" value="ECO:0007669"/>
    <property type="project" value="UniProtKB-SubCell"/>
</dbReference>
<keyword evidence="6 7" id="KW-0472">Membrane</keyword>
<evidence type="ECO:0000259" key="8">
    <source>
        <dbReference type="Pfam" id="PF13190"/>
    </source>
</evidence>
<evidence type="ECO:0000256" key="3">
    <source>
        <dbReference type="ARBA" id="ARBA00022475"/>
    </source>
</evidence>
<dbReference type="OrthoDB" id="5395048at2"/>
<dbReference type="Pfam" id="PF01891">
    <property type="entry name" value="CbiM"/>
    <property type="match status" value="1"/>
</dbReference>
<keyword evidence="4 7" id="KW-0812">Transmembrane</keyword>
<keyword evidence="2" id="KW-0813">Transport</keyword>
<evidence type="ECO:0000256" key="4">
    <source>
        <dbReference type="ARBA" id="ARBA00022692"/>
    </source>
</evidence>
<dbReference type="EMBL" id="FNUC01000003">
    <property type="protein sequence ID" value="SEE34953.1"/>
    <property type="molecule type" value="Genomic_DNA"/>
</dbReference>
<feature type="domain" description="PDGLE" evidence="8">
    <location>
        <begin position="287"/>
        <end position="371"/>
    </location>
</feature>
<dbReference type="Gene3D" id="1.10.1760.20">
    <property type="match status" value="1"/>
</dbReference>
<evidence type="ECO:0000256" key="5">
    <source>
        <dbReference type="ARBA" id="ARBA00022989"/>
    </source>
</evidence>
<dbReference type="InterPro" id="IPR002751">
    <property type="entry name" value="CbiM/NikMN"/>
</dbReference>
<name>A0A1H5I3U3_9ACTN</name>
<proteinExistence type="predicted"/>
<feature type="transmembrane region" description="Helical" evidence="7">
    <location>
        <begin position="7"/>
        <end position="28"/>
    </location>
</feature>
<dbReference type="AlphaFoldDB" id="A0A1H5I3U3"/>
<gene>
    <name evidence="9" type="ORF">SAMN04488561_1057</name>
</gene>
<feature type="transmembrane region" description="Helical" evidence="7">
    <location>
        <begin position="346"/>
        <end position="370"/>
    </location>
</feature>
<dbReference type="RefSeq" id="WP_069113093.1">
    <property type="nucleotide sequence ID" value="NZ_FNUC01000003.1"/>
</dbReference>
<dbReference type="PANTHER" id="PTHR34229:SF1">
    <property type="entry name" value="METAL TRANSPORT PROTEIN HI_1621-RELATED"/>
    <property type="match status" value="1"/>
</dbReference>
<evidence type="ECO:0000256" key="6">
    <source>
        <dbReference type="ARBA" id="ARBA00023136"/>
    </source>
</evidence>
<accession>A0A1H5I3U3</accession>
<evidence type="ECO:0000256" key="7">
    <source>
        <dbReference type="SAM" id="Phobius"/>
    </source>
</evidence>
<dbReference type="PANTHER" id="PTHR34229">
    <property type="entry name" value="METAL TRANSPORT PROTEIN HI_1621-RELATED"/>
    <property type="match status" value="1"/>
</dbReference>
<evidence type="ECO:0000256" key="2">
    <source>
        <dbReference type="ARBA" id="ARBA00022448"/>
    </source>
</evidence>
<feature type="transmembrane region" description="Helical" evidence="7">
    <location>
        <begin position="184"/>
        <end position="204"/>
    </location>
</feature>
<dbReference type="STRING" id="561176.SAMN04488561_1057"/>
<keyword evidence="10" id="KW-1185">Reference proteome</keyword>
<protein>
    <submittedName>
        <fullName evidence="9">Cobalt/nickel transport system permease protein</fullName>
    </submittedName>
</protein>
<keyword evidence="3" id="KW-1003">Cell membrane</keyword>
<dbReference type="Proteomes" id="UP000181980">
    <property type="component" value="Unassembled WGS sequence"/>
</dbReference>
<feature type="transmembrane region" description="Helical" evidence="7">
    <location>
        <begin position="144"/>
        <end position="164"/>
    </location>
</feature>
<feature type="transmembrane region" description="Helical" evidence="7">
    <location>
        <begin position="110"/>
        <end position="132"/>
    </location>
</feature>
<evidence type="ECO:0000313" key="9">
    <source>
        <dbReference type="EMBL" id="SEE34953.1"/>
    </source>
</evidence>
<evidence type="ECO:0000313" key="10">
    <source>
        <dbReference type="Proteomes" id="UP000181980"/>
    </source>
</evidence>
<dbReference type="InterPro" id="IPR025937">
    <property type="entry name" value="PDGLE_dom"/>
</dbReference>
<reference evidence="10" key="1">
    <citation type="submission" date="2016-10" db="EMBL/GenBank/DDBJ databases">
        <authorList>
            <person name="Varghese N."/>
            <person name="Submissions S."/>
        </authorList>
    </citation>
    <scope>NUCLEOTIDE SEQUENCE [LARGE SCALE GENOMIC DNA]</scope>
    <source>
        <strain evidence="10">DSM 45237</strain>
    </source>
</reference>
<evidence type="ECO:0000256" key="1">
    <source>
        <dbReference type="ARBA" id="ARBA00004651"/>
    </source>
</evidence>
<comment type="subcellular location">
    <subcellularLocation>
        <location evidence="1">Cell membrane</location>
        <topology evidence="1">Multi-pass membrane protein</topology>
    </subcellularLocation>
</comment>
<feature type="transmembrane region" description="Helical" evidence="7">
    <location>
        <begin position="72"/>
        <end position="98"/>
    </location>
</feature>
<keyword evidence="5 7" id="KW-1133">Transmembrane helix</keyword>
<feature type="transmembrane region" description="Helical" evidence="7">
    <location>
        <begin position="40"/>
        <end position="60"/>
    </location>
</feature>
<sequence length="385" mass="37375">MHVPDGFLNAPTSVATGAVAAAGVAVALRKAQGELDERTAPLAGLTAAFVFAVQMLNFPVGVGTSGHLMGGALAAVLVGPWTAVLCLSVVLLVQALLFADGGLTALGTNISLIGITTVIVGWVVTRAVLAVLPKRPASVVPASAVGALLSVPVAALVFVLLFAVGGEASLSLGALTVSMLGWHTLIGIGEAVITGLTVSAVVAVRPDLVYAARGLRVPLRLRRPDGSLVPAPGAAAGVAPAAAGVAPAAAGAAGAAPAAAGAPGAAAGAPGPAAVVAPALPRASTKPLLIGGGLVALALAGVVSFFASAHPDGLEYVAEDEGFLATARDHAFGGSALADYGEVGGIPVGVAGVLGVAVVVIVGVVLFRLVGRRSSAEARREDAVR</sequence>
<dbReference type="Pfam" id="PF13190">
    <property type="entry name" value="PDGLE"/>
    <property type="match status" value="1"/>
</dbReference>
<dbReference type="GO" id="GO:0000041">
    <property type="term" value="P:transition metal ion transport"/>
    <property type="evidence" value="ECO:0007669"/>
    <property type="project" value="InterPro"/>
</dbReference>
<organism evidence="9 10">
    <name type="scientific">Jiangella alba</name>
    <dbReference type="NCBI Taxonomy" id="561176"/>
    <lineage>
        <taxon>Bacteria</taxon>
        <taxon>Bacillati</taxon>
        <taxon>Actinomycetota</taxon>
        <taxon>Actinomycetes</taxon>
        <taxon>Jiangellales</taxon>
        <taxon>Jiangellaceae</taxon>
        <taxon>Jiangella</taxon>
    </lineage>
</organism>